<feature type="domain" description="ABC3 transporter permease C-terminal" evidence="7">
    <location>
        <begin position="291"/>
        <end position="408"/>
    </location>
</feature>
<evidence type="ECO:0000256" key="1">
    <source>
        <dbReference type="ARBA" id="ARBA00004651"/>
    </source>
</evidence>
<keyword evidence="10" id="KW-1185">Reference proteome</keyword>
<keyword evidence="2" id="KW-1003">Cell membrane</keyword>
<feature type="transmembrane region" description="Helical" evidence="6">
    <location>
        <begin position="427"/>
        <end position="448"/>
    </location>
</feature>
<evidence type="ECO:0000256" key="3">
    <source>
        <dbReference type="ARBA" id="ARBA00022692"/>
    </source>
</evidence>
<dbReference type="InterPro" id="IPR050250">
    <property type="entry name" value="Macrolide_Exporter_MacB"/>
</dbReference>
<reference evidence="9 10" key="1">
    <citation type="submission" date="2023-07" db="EMBL/GenBank/DDBJ databases">
        <title>Sorghum-associated microbial communities from plants grown in Nebraska, USA.</title>
        <authorList>
            <person name="Schachtman D."/>
        </authorList>
    </citation>
    <scope>NUCLEOTIDE SEQUENCE [LARGE SCALE GENOMIC DNA]</scope>
    <source>
        <strain evidence="9 10">3262</strain>
    </source>
</reference>
<evidence type="ECO:0000256" key="6">
    <source>
        <dbReference type="SAM" id="Phobius"/>
    </source>
</evidence>
<dbReference type="InterPro" id="IPR025857">
    <property type="entry name" value="MacB_PCD"/>
</dbReference>
<dbReference type="InterPro" id="IPR003838">
    <property type="entry name" value="ABC3_permease_C"/>
</dbReference>
<evidence type="ECO:0000256" key="5">
    <source>
        <dbReference type="ARBA" id="ARBA00023136"/>
    </source>
</evidence>
<dbReference type="Pfam" id="PF02687">
    <property type="entry name" value="FtsX"/>
    <property type="match status" value="2"/>
</dbReference>
<dbReference type="EMBL" id="JAVDUU010000004">
    <property type="protein sequence ID" value="MDR6944184.1"/>
    <property type="molecule type" value="Genomic_DNA"/>
</dbReference>
<proteinExistence type="predicted"/>
<dbReference type="Pfam" id="PF12704">
    <property type="entry name" value="MacB_PCD"/>
    <property type="match status" value="2"/>
</dbReference>
<feature type="domain" description="MacB-like periplasmic core" evidence="8">
    <location>
        <begin position="20"/>
        <end position="236"/>
    </location>
</feature>
<feature type="transmembrane region" description="Helical" evidence="6">
    <location>
        <begin position="709"/>
        <end position="735"/>
    </location>
</feature>
<evidence type="ECO:0000313" key="9">
    <source>
        <dbReference type="EMBL" id="MDR6944184.1"/>
    </source>
</evidence>
<feature type="transmembrane region" description="Helical" evidence="6">
    <location>
        <begin position="382"/>
        <end position="406"/>
    </location>
</feature>
<feature type="domain" description="MacB-like periplasmic core" evidence="8">
    <location>
        <begin position="434"/>
        <end position="630"/>
    </location>
</feature>
<accession>A0ABU1TFJ9</accession>
<evidence type="ECO:0000259" key="8">
    <source>
        <dbReference type="Pfam" id="PF12704"/>
    </source>
</evidence>
<protein>
    <submittedName>
        <fullName evidence="9">ABC transport system permease protein</fullName>
    </submittedName>
</protein>
<keyword evidence="4 6" id="KW-1133">Transmembrane helix</keyword>
<comment type="caution">
    <text evidence="9">The sequence shown here is derived from an EMBL/GenBank/DDBJ whole genome shotgun (WGS) entry which is preliminary data.</text>
</comment>
<dbReference type="Proteomes" id="UP001247620">
    <property type="component" value="Unassembled WGS sequence"/>
</dbReference>
<keyword evidence="5 6" id="KW-0472">Membrane</keyword>
<evidence type="ECO:0000256" key="4">
    <source>
        <dbReference type="ARBA" id="ARBA00022989"/>
    </source>
</evidence>
<evidence type="ECO:0000313" key="10">
    <source>
        <dbReference type="Proteomes" id="UP001247620"/>
    </source>
</evidence>
<comment type="subcellular location">
    <subcellularLocation>
        <location evidence="1">Cell membrane</location>
        <topology evidence="1">Multi-pass membrane protein</topology>
    </subcellularLocation>
</comment>
<organism evidence="9 10">
    <name type="scientific">Mucilaginibacter pocheonensis</name>
    <dbReference type="NCBI Taxonomy" id="398050"/>
    <lineage>
        <taxon>Bacteria</taxon>
        <taxon>Pseudomonadati</taxon>
        <taxon>Bacteroidota</taxon>
        <taxon>Sphingobacteriia</taxon>
        <taxon>Sphingobacteriales</taxon>
        <taxon>Sphingobacteriaceae</taxon>
        <taxon>Mucilaginibacter</taxon>
    </lineage>
</organism>
<feature type="domain" description="ABC3 transporter permease C-terminal" evidence="7">
    <location>
        <begin position="668"/>
        <end position="771"/>
    </location>
</feature>
<feature type="transmembrane region" description="Helical" evidence="6">
    <location>
        <begin position="665"/>
        <end position="688"/>
    </location>
</feature>
<dbReference type="PANTHER" id="PTHR30572">
    <property type="entry name" value="MEMBRANE COMPONENT OF TRANSPORTER-RELATED"/>
    <property type="match status" value="1"/>
</dbReference>
<feature type="transmembrane region" description="Helical" evidence="6">
    <location>
        <begin position="285"/>
        <end position="311"/>
    </location>
</feature>
<dbReference type="RefSeq" id="WP_310099792.1">
    <property type="nucleotide sequence ID" value="NZ_JAVDUU010000004.1"/>
</dbReference>
<sequence>MIKNYFVTAFRNLWRNKTYSIINIAGLSVGLASCMLIFLFNMDEVSYDRFNVHAAEIYRLTIDAKSPDGQIHKFSGTGDVQGPAFKSQLPEVQAFIRIYGTDFTVKRNNEVFDQPALYVDSNFFSVFTFPLKYGKQQYALSDPHAVVLSEETAEKYFGPGDPVGKILELKLHNVFQPFTVTAVAKKSPQNSSVKIQMLLPQASRTVRDGWLNFFQNTILVIKPGTDIYRLNEKINRLYLSDAESELRTTANKDKMTYGLQPFLSLHTSTDYPADNGLAGASNPTYSFILTAIALFILAIACINFVNLTVAHSLRRAKEIGVRKVFGGRRMHLIIQFLGESFVLSFIAFLVAVLLAQLALPFFNTLINKELALSYLFSWKLVVDYISIFFLTGFLAGFYPALVLSGFNPVQTLYNRTAYAGKSYLSKGLVIFQFTLATFLIIATFTIYAQFNYLMHFDLGYNPQNVISIRVFNISKDKFTLFKTELAEVFNVQGVTADQGGRWGTEGYINGSRVFGFDVQKIDEDYLPLFQVPIIKGRNFSKAMPADSAHSVLVSEEFVKQAGWKDPIGQTVDFFHDQRKYTVIGVVRDYHYLSLTEKLSPVLYSMKPDYPWGNIFVRIAPQHKAEVLERIQKEFKADFPLIPYQYKFKDAELTEQYDKEAKWKHIIAFAAALTIFISCIGLFGLATLSTERRKKEIGIRKVLGASVEDIVRKLAADFAILTLASAAIAMPAGWWATTTWLQGYPYRISISFFLFLLPTIAVLLIALATVSFRAIKAAVVNPVDSLRSE</sequence>
<evidence type="ECO:0000259" key="7">
    <source>
        <dbReference type="Pfam" id="PF02687"/>
    </source>
</evidence>
<feature type="transmembrane region" description="Helical" evidence="6">
    <location>
        <begin position="332"/>
        <end position="362"/>
    </location>
</feature>
<evidence type="ECO:0000256" key="2">
    <source>
        <dbReference type="ARBA" id="ARBA00022475"/>
    </source>
</evidence>
<name>A0ABU1TFJ9_9SPHI</name>
<gene>
    <name evidence="9" type="ORF">J2W55_004044</name>
</gene>
<feature type="transmembrane region" description="Helical" evidence="6">
    <location>
        <begin position="747"/>
        <end position="769"/>
    </location>
</feature>
<feature type="transmembrane region" description="Helical" evidence="6">
    <location>
        <begin position="21"/>
        <end position="40"/>
    </location>
</feature>
<dbReference type="PANTHER" id="PTHR30572:SF18">
    <property type="entry name" value="ABC-TYPE MACROLIDE FAMILY EXPORT SYSTEM PERMEASE COMPONENT 2"/>
    <property type="match status" value="1"/>
</dbReference>
<keyword evidence="3 6" id="KW-0812">Transmembrane</keyword>
<dbReference type="PROSITE" id="PS51257">
    <property type="entry name" value="PROKAR_LIPOPROTEIN"/>
    <property type="match status" value="1"/>
</dbReference>